<dbReference type="Proteomes" id="UP000241690">
    <property type="component" value="Unassembled WGS sequence"/>
</dbReference>
<keyword evidence="1" id="KW-0472">Membrane</keyword>
<dbReference type="RefSeq" id="XP_024775299.1">
    <property type="nucleotide sequence ID" value="XM_024917198.1"/>
</dbReference>
<proteinExistence type="predicted"/>
<evidence type="ECO:0000313" key="2">
    <source>
        <dbReference type="EMBL" id="PTB55622.1"/>
    </source>
</evidence>
<accession>A0A2T4AF33</accession>
<gene>
    <name evidence="2" type="ORF">M431DRAFT_494065</name>
</gene>
<sequence>MGRGEEVRLMPDEMSTASSMEHQVREWSARMEHAHAVPFVGAHAHHPVSRLEIPLQEQGPAVAALQVSRAAPSFQARSVDFDPMSSSCKTATAVTGHDQHGYHLSCSIITRAIQQGKDKARQGEAGQGQDTAVIVGLELDKKSSRTKYLPGTHVVPHSTCRCCGLFYGLLLVLVVSTASAQTPSLINQDCRPCSHQNSEPPSIERHRHLIFFFCQLLLESSPSLPGSRHSSFSFFYFVPSIPVSLFLFHCHIQRIGPRRLRRN</sequence>
<keyword evidence="1" id="KW-0812">Transmembrane</keyword>
<keyword evidence="3" id="KW-1185">Reference proteome</keyword>
<protein>
    <submittedName>
        <fullName evidence="2">Uncharacterized protein</fullName>
    </submittedName>
</protein>
<name>A0A2T4AF33_TRIHA</name>
<keyword evidence="1" id="KW-1133">Transmembrane helix</keyword>
<feature type="transmembrane region" description="Helical" evidence="1">
    <location>
        <begin position="234"/>
        <end position="252"/>
    </location>
</feature>
<evidence type="ECO:0000313" key="3">
    <source>
        <dbReference type="Proteomes" id="UP000241690"/>
    </source>
</evidence>
<dbReference type="AlphaFoldDB" id="A0A2T4AF33"/>
<reference evidence="2 3" key="1">
    <citation type="submission" date="2016-07" db="EMBL/GenBank/DDBJ databases">
        <title>Multiple horizontal gene transfer events from other fungi enriched the ability of initially mycotrophic Trichoderma (Ascomycota) to feed on dead plant biomass.</title>
        <authorList>
            <consortium name="DOE Joint Genome Institute"/>
            <person name="Aerts A."/>
            <person name="Atanasova L."/>
            <person name="Chenthamara K."/>
            <person name="Zhang J."/>
            <person name="Grujic M."/>
            <person name="Henrissat B."/>
            <person name="Kuo A."/>
            <person name="Salamov A."/>
            <person name="Lipzen A."/>
            <person name="Labutti K."/>
            <person name="Barry K."/>
            <person name="Miao Y."/>
            <person name="Rahimi M.J."/>
            <person name="Shen Q."/>
            <person name="Grigoriev I.V."/>
            <person name="Kubicek C.P."/>
            <person name="Druzhinina I.S."/>
        </authorList>
    </citation>
    <scope>NUCLEOTIDE SEQUENCE [LARGE SCALE GENOMIC DNA]</scope>
    <source>
        <strain evidence="2 3">CBS 226.95</strain>
    </source>
</reference>
<dbReference type="GeneID" id="36625767"/>
<organism evidence="2 3">
    <name type="scientific">Trichoderma harzianum CBS 226.95</name>
    <dbReference type="NCBI Taxonomy" id="983964"/>
    <lineage>
        <taxon>Eukaryota</taxon>
        <taxon>Fungi</taxon>
        <taxon>Dikarya</taxon>
        <taxon>Ascomycota</taxon>
        <taxon>Pezizomycotina</taxon>
        <taxon>Sordariomycetes</taxon>
        <taxon>Hypocreomycetidae</taxon>
        <taxon>Hypocreales</taxon>
        <taxon>Hypocreaceae</taxon>
        <taxon>Trichoderma</taxon>
    </lineage>
</organism>
<evidence type="ECO:0000256" key="1">
    <source>
        <dbReference type="SAM" id="Phobius"/>
    </source>
</evidence>
<dbReference type="EMBL" id="KZ679679">
    <property type="protein sequence ID" value="PTB55622.1"/>
    <property type="molecule type" value="Genomic_DNA"/>
</dbReference>